<name>A0A517XY98_9BACT</name>
<protein>
    <submittedName>
        <fullName evidence="1">Uncharacterized protein</fullName>
    </submittedName>
</protein>
<gene>
    <name evidence="1" type="ORF">ETAA1_44920</name>
</gene>
<dbReference type="EMBL" id="CP036273">
    <property type="protein sequence ID" value="QDU22510.1"/>
    <property type="molecule type" value="Genomic_DNA"/>
</dbReference>
<evidence type="ECO:0000313" key="2">
    <source>
        <dbReference type="Proteomes" id="UP000319576"/>
    </source>
</evidence>
<proteinExistence type="predicted"/>
<dbReference type="Proteomes" id="UP000319576">
    <property type="component" value="Chromosome"/>
</dbReference>
<dbReference type="KEGG" id="uli:ETAA1_44920"/>
<reference evidence="1 2" key="1">
    <citation type="submission" date="2019-02" db="EMBL/GenBank/DDBJ databases">
        <title>Deep-cultivation of Planctomycetes and their phenomic and genomic characterization uncovers novel biology.</title>
        <authorList>
            <person name="Wiegand S."/>
            <person name="Jogler M."/>
            <person name="Boedeker C."/>
            <person name="Pinto D."/>
            <person name="Vollmers J."/>
            <person name="Rivas-Marin E."/>
            <person name="Kohn T."/>
            <person name="Peeters S.H."/>
            <person name="Heuer A."/>
            <person name="Rast P."/>
            <person name="Oberbeckmann S."/>
            <person name="Bunk B."/>
            <person name="Jeske O."/>
            <person name="Meyerdierks A."/>
            <person name="Storesund J.E."/>
            <person name="Kallscheuer N."/>
            <person name="Luecker S."/>
            <person name="Lage O.M."/>
            <person name="Pohl T."/>
            <person name="Merkel B.J."/>
            <person name="Hornburger P."/>
            <person name="Mueller R.-W."/>
            <person name="Bruemmer F."/>
            <person name="Labrenz M."/>
            <person name="Spormann A.M."/>
            <person name="Op den Camp H."/>
            <person name="Overmann J."/>
            <person name="Amann R."/>
            <person name="Jetten M.S.M."/>
            <person name="Mascher T."/>
            <person name="Medema M.H."/>
            <person name="Devos D.P."/>
            <person name="Kaster A.-K."/>
            <person name="Ovreas L."/>
            <person name="Rohde M."/>
            <person name="Galperin M.Y."/>
            <person name="Jogler C."/>
        </authorList>
    </citation>
    <scope>NUCLEOTIDE SEQUENCE [LARGE SCALE GENOMIC DNA]</scope>
    <source>
        <strain evidence="1 2">ETA_A1</strain>
    </source>
</reference>
<organism evidence="1 2">
    <name type="scientific">Urbifossiella limnaea</name>
    <dbReference type="NCBI Taxonomy" id="2528023"/>
    <lineage>
        <taxon>Bacteria</taxon>
        <taxon>Pseudomonadati</taxon>
        <taxon>Planctomycetota</taxon>
        <taxon>Planctomycetia</taxon>
        <taxon>Gemmatales</taxon>
        <taxon>Gemmataceae</taxon>
        <taxon>Urbifossiella</taxon>
    </lineage>
</organism>
<keyword evidence="2" id="KW-1185">Reference proteome</keyword>
<evidence type="ECO:0000313" key="1">
    <source>
        <dbReference type="EMBL" id="QDU22510.1"/>
    </source>
</evidence>
<accession>A0A517XY98</accession>
<dbReference type="AlphaFoldDB" id="A0A517XY98"/>
<sequence>MPNARSLGQKRAEARGSSKTLIKTIREIEALLKGEDIHPSAELRQLMHDKLRLLVEAKFKEGCEYGFAAAHAVCRDHSKAVPKKIKRFVAPTVLGTSDLLGENDVPISLVSEVK</sequence>
<dbReference type="RefSeq" id="WP_145242301.1">
    <property type="nucleotide sequence ID" value="NZ_CP036273.1"/>
</dbReference>